<proteinExistence type="predicted"/>
<protein>
    <recommendedName>
        <fullName evidence="3">DUF1573 domain-containing protein</fullName>
    </recommendedName>
</protein>
<dbReference type="RefSeq" id="WP_213493801.1">
    <property type="nucleotide sequence ID" value="NZ_CP074694.1"/>
</dbReference>
<dbReference type="Proteomes" id="UP000676194">
    <property type="component" value="Chromosome"/>
</dbReference>
<accession>A0A8E6B285</accession>
<dbReference type="AlphaFoldDB" id="A0A8E6B285"/>
<evidence type="ECO:0000313" key="2">
    <source>
        <dbReference type="Proteomes" id="UP000676194"/>
    </source>
</evidence>
<evidence type="ECO:0000313" key="1">
    <source>
        <dbReference type="EMBL" id="QVL29919.1"/>
    </source>
</evidence>
<sequence>MNKYLFLLVIFATTVAISYIATSRLNENNPESKLENKIIEPEHFDDQSSRLEFPVLVELGELPVSSRAVAEFSIANRADEDISIFRFKTACSCMGVEFQKGDIWEPVNSVKIPAKSVFKFRLRFSVVGNFGQPMQTSIQFETNEPTQKSAEVIVKVSKVIAGMTSVPPVIVLSDLRNGVSSKHRFEIRDGYPIPRKVGRVEYAGMPNVECKYSPIDNPKVDKNQHGTLVGYLDCKITPESSGHQLGLISIFIEGEEATPSIIPINFSISEDVRILPQKFYFPKMTDEGLLFKGTLLVSSDELEKYSIEYLDVPREIEIKPQDKVAGATSRKIEISVKKEYTKAVEEKVYKFEVQVSKEKKSQRKEITITVSPKAP</sequence>
<gene>
    <name evidence="1" type="ORF">KIH39_13675</name>
</gene>
<dbReference type="KEGG" id="tsph:KIH39_13675"/>
<organism evidence="1 2">
    <name type="scientific">Telmatocola sphagniphila</name>
    <dbReference type="NCBI Taxonomy" id="1123043"/>
    <lineage>
        <taxon>Bacteria</taxon>
        <taxon>Pseudomonadati</taxon>
        <taxon>Planctomycetota</taxon>
        <taxon>Planctomycetia</taxon>
        <taxon>Gemmatales</taxon>
        <taxon>Gemmataceae</taxon>
    </lineage>
</organism>
<keyword evidence="2" id="KW-1185">Reference proteome</keyword>
<reference evidence="1" key="1">
    <citation type="submission" date="2021-05" db="EMBL/GenBank/DDBJ databases">
        <title>Complete genome sequence of the cellulolytic planctomycete Telmatocola sphagniphila SP2T and characterization of the first cellulase from planctomycetes.</title>
        <authorList>
            <person name="Rakitin A.L."/>
            <person name="Beletsky A.V."/>
            <person name="Naumoff D.G."/>
            <person name="Kulichevskaya I.S."/>
            <person name="Mardanov A.V."/>
            <person name="Ravin N.V."/>
            <person name="Dedysh S.N."/>
        </authorList>
    </citation>
    <scope>NUCLEOTIDE SEQUENCE</scope>
    <source>
        <strain evidence="1">SP2T</strain>
    </source>
</reference>
<dbReference type="EMBL" id="CP074694">
    <property type="protein sequence ID" value="QVL29919.1"/>
    <property type="molecule type" value="Genomic_DNA"/>
</dbReference>
<evidence type="ECO:0008006" key="3">
    <source>
        <dbReference type="Google" id="ProtNLM"/>
    </source>
</evidence>
<name>A0A8E6B285_9BACT</name>